<gene>
    <name evidence="1" type="ORF">KC19_VG068900</name>
</gene>
<sequence>MLVHKFSRAKGVEFMVDAKDLERREFYFEFRGDCRFVISESVSIKVGNNVCVWEGANMWVEVLVPIWIGGCNYGYCVGILFSRKAGPMESLLEVCSRMGVGISNALPFMVKCRPKKSKNFVPGEWGVELSKL</sequence>
<comment type="caution">
    <text evidence="1">The sequence shown here is derived from an EMBL/GenBank/DDBJ whole genome shotgun (WGS) entry which is preliminary data.</text>
</comment>
<organism evidence="1 2">
    <name type="scientific">Ceratodon purpureus</name>
    <name type="common">Fire moss</name>
    <name type="synonym">Dicranum purpureum</name>
    <dbReference type="NCBI Taxonomy" id="3225"/>
    <lineage>
        <taxon>Eukaryota</taxon>
        <taxon>Viridiplantae</taxon>
        <taxon>Streptophyta</taxon>
        <taxon>Embryophyta</taxon>
        <taxon>Bryophyta</taxon>
        <taxon>Bryophytina</taxon>
        <taxon>Bryopsida</taxon>
        <taxon>Dicranidae</taxon>
        <taxon>Pseudoditrichales</taxon>
        <taxon>Ditrichaceae</taxon>
        <taxon>Ceratodon</taxon>
    </lineage>
</organism>
<name>A0A8T0HMU4_CERPU</name>
<evidence type="ECO:0000313" key="1">
    <source>
        <dbReference type="EMBL" id="KAG0572105.1"/>
    </source>
</evidence>
<proteinExistence type="predicted"/>
<dbReference type="AlphaFoldDB" id="A0A8T0HMU4"/>
<dbReference type="Proteomes" id="UP000822688">
    <property type="component" value="Chromosome V"/>
</dbReference>
<reference evidence="1" key="1">
    <citation type="submission" date="2020-06" db="EMBL/GenBank/DDBJ databases">
        <title>WGS assembly of Ceratodon purpureus strain R40.</title>
        <authorList>
            <person name="Carey S.B."/>
            <person name="Jenkins J."/>
            <person name="Shu S."/>
            <person name="Lovell J.T."/>
            <person name="Sreedasyam A."/>
            <person name="Maumus F."/>
            <person name="Tiley G.P."/>
            <person name="Fernandez-Pozo N."/>
            <person name="Barry K."/>
            <person name="Chen C."/>
            <person name="Wang M."/>
            <person name="Lipzen A."/>
            <person name="Daum C."/>
            <person name="Saski C.A."/>
            <person name="Payton A.C."/>
            <person name="Mcbreen J.C."/>
            <person name="Conrad R.E."/>
            <person name="Kollar L.M."/>
            <person name="Olsson S."/>
            <person name="Huttunen S."/>
            <person name="Landis J.B."/>
            <person name="Wickett N.J."/>
            <person name="Johnson M.G."/>
            <person name="Rensing S.A."/>
            <person name="Grimwood J."/>
            <person name="Schmutz J."/>
            <person name="Mcdaniel S.F."/>
        </authorList>
    </citation>
    <scope>NUCLEOTIDE SEQUENCE</scope>
    <source>
        <strain evidence="1">R40</strain>
    </source>
</reference>
<evidence type="ECO:0000313" key="2">
    <source>
        <dbReference type="Proteomes" id="UP000822688"/>
    </source>
</evidence>
<dbReference type="EMBL" id="CM026426">
    <property type="protein sequence ID" value="KAG0572105.1"/>
    <property type="molecule type" value="Genomic_DNA"/>
</dbReference>
<accession>A0A8T0HMU4</accession>
<keyword evidence="2" id="KW-1185">Reference proteome</keyword>
<protein>
    <submittedName>
        <fullName evidence="1">Uncharacterized protein</fullName>
    </submittedName>
</protein>